<keyword evidence="3" id="KW-0410">Iron transport</keyword>
<dbReference type="GO" id="GO:0005615">
    <property type="term" value="C:extracellular space"/>
    <property type="evidence" value="ECO:0007669"/>
    <property type="project" value="InterPro"/>
</dbReference>
<dbReference type="GO" id="GO:0005769">
    <property type="term" value="C:early endosome"/>
    <property type="evidence" value="ECO:0007669"/>
    <property type="project" value="TreeGrafter"/>
</dbReference>
<sequence length="753" mass="82927">MQQGAALSLSLSPLHRAEWCCLYSNRSCIVQSLVFGKDRKRSFPITIIARKKFRWCTLSDGEQRKCSHLARTLQSVLPSNDPFSKVSCVRAHNTQDCMSKIRGNKADAVSLDAGDVYTAVRLYNLAVVAKEHHAEGSCVFAVAVARRGTLNINNLKGTRSCHNGARWTSGWNIPLGFLLSKNLLNWDEEQPLSKVVSGFFNESCIPGIGISSPNLCELCQGTRSYVREKNHFCESSSNEPFSDSNGAFRCLKSGAGDVAFLDHLAIMGATDSELQQFELLCRDGSTASLQSYRTCNLGQGPSKGVVTRWHMRRITKKFLTLITNLFGRSGRQKSRLALFTSELYGGKNLLFHDYTQRLQILADDMELTGILGLDYVALLKGLGHEGISLDHSVIRWCCISSAEMRKCEDWALSVRSDPLVCVQATSLTGCIEMIKSNEADAVSLDATHAYIAGKCGLQPAVVEYWVSFIDLPYLGFPSLYALAIAKKSMKAVSLIDLSGRRSCHGSLYSPAGWLLLSKYTVRAPVNETWACDINSAYKNYFWKGCMPGADDGLCKVCVGWEEGGRVNGKCAANHDERYYGNMGALRCLVGDPSGRSFGDVAFLEHHSLLNNIANLESSGWAYGFTASDFELLCPNGERVPLTEWKTCNLGLIPPSVVMTRPVITARIQDFLMKSQEFLRTDEDSTFHLFKNVKPNGEGDLLFKDATSCLLPVGHLTLEDILGEHFMQLSDSVFDCTNAGTQSNSSSDTLGLIC</sequence>
<feature type="binding site" evidence="5">
    <location>
        <position position="112"/>
    </location>
    <ligand>
        <name>Fe(3+)</name>
        <dbReference type="ChEBI" id="CHEBI:29034"/>
        <label>1</label>
    </ligand>
</feature>
<gene>
    <name evidence="8" type="ORF">GDO54_013965</name>
</gene>
<evidence type="ECO:0000256" key="6">
    <source>
        <dbReference type="PIRSR" id="PIRSR002549-4"/>
    </source>
</evidence>
<dbReference type="PIRSF" id="PIRSF002549">
    <property type="entry name" value="Transferrin"/>
    <property type="match status" value="1"/>
</dbReference>
<feature type="disulfide bond" evidence="6">
    <location>
        <begin position="633"/>
        <end position="647"/>
    </location>
</feature>
<dbReference type="SUPFAM" id="SSF53850">
    <property type="entry name" value="Periplasmic binding protein-like II"/>
    <property type="match status" value="2"/>
</dbReference>
<keyword evidence="9" id="KW-1185">Reference proteome</keyword>
<dbReference type="GO" id="GO:0005886">
    <property type="term" value="C:plasma membrane"/>
    <property type="evidence" value="ECO:0007669"/>
    <property type="project" value="TreeGrafter"/>
</dbReference>
<name>A0AAV3AC11_PYXAD</name>
<dbReference type="GO" id="GO:0006826">
    <property type="term" value="P:iron ion transport"/>
    <property type="evidence" value="ECO:0007669"/>
    <property type="project" value="UniProtKB-KW"/>
</dbReference>
<comment type="similarity">
    <text evidence="3">Belongs to the transferrin family.</text>
</comment>
<evidence type="ECO:0000313" key="8">
    <source>
        <dbReference type="EMBL" id="DBA22998.1"/>
    </source>
</evidence>
<dbReference type="AlphaFoldDB" id="A0AAV3AC11"/>
<feature type="domain" description="Transferrin-like" evidence="7">
    <location>
        <begin position="53"/>
        <end position="384"/>
    </location>
</feature>
<dbReference type="Pfam" id="PF00405">
    <property type="entry name" value="Transferrin"/>
    <property type="match status" value="2"/>
</dbReference>
<evidence type="ECO:0000256" key="1">
    <source>
        <dbReference type="ARBA" id="ARBA00022737"/>
    </source>
</evidence>
<dbReference type="Proteomes" id="UP001181693">
    <property type="component" value="Unassembled WGS sequence"/>
</dbReference>
<dbReference type="PANTHER" id="PTHR11485">
    <property type="entry name" value="TRANSFERRIN"/>
    <property type="match status" value="1"/>
</dbReference>
<feature type="binding site" evidence="4">
    <location>
        <position position="511"/>
    </location>
    <ligand>
        <name>hydrogencarbonate</name>
        <dbReference type="ChEBI" id="CHEBI:17544"/>
        <label>1</label>
    </ligand>
</feature>
<feature type="disulfide bond" evidence="6">
    <location>
        <begin position="545"/>
        <end position="557"/>
    </location>
</feature>
<comment type="caution">
    <text evidence="8">The sequence shown here is derived from an EMBL/GenBank/DDBJ whole genome shotgun (WGS) entry which is preliminary data.</text>
</comment>
<dbReference type="PROSITE" id="PS51408">
    <property type="entry name" value="TRANSFERRIN_LIKE_4"/>
    <property type="match status" value="2"/>
</dbReference>
<feature type="disulfide bond" evidence="6">
    <location>
        <begin position="204"/>
        <end position="219"/>
    </location>
</feature>
<feature type="disulfide bond" evidence="6">
    <location>
        <begin position="56"/>
        <end position="97"/>
    </location>
</feature>
<accession>A0AAV3AC11</accession>
<feature type="disulfide bond" evidence="6">
    <location>
        <begin position="397"/>
        <end position="430"/>
    </location>
</feature>
<protein>
    <recommendedName>
        <fullName evidence="7">Transferrin-like domain-containing protein</fullName>
    </recommendedName>
</protein>
<dbReference type="SMART" id="SM00094">
    <property type="entry name" value="TR_FER"/>
    <property type="match status" value="2"/>
</dbReference>
<feature type="disulfide bond" evidence="6">
    <location>
        <begin position="66"/>
        <end position="88"/>
    </location>
</feature>
<evidence type="ECO:0000256" key="5">
    <source>
        <dbReference type="PIRSR" id="PIRSR002549-3"/>
    </source>
</evidence>
<dbReference type="InterPro" id="IPR001156">
    <property type="entry name" value="Transferrin-like_dom"/>
</dbReference>
<evidence type="ECO:0000256" key="3">
    <source>
        <dbReference type="PIRNR" id="PIRNR002549"/>
    </source>
</evidence>
<keyword evidence="3" id="KW-0406">Ion transport</keyword>
<feature type="disulfide bond" evidence="6">
    <location>
        <begin position="161"/>
        <end position="250"/>
    </location>
</feature>
<feature type="binding site" evidence="5">
    <location>
        <position position="445"/>
    </location>
    <ligand>
        <name>Fe(3+)</name>
        <dbReference type="ChEBI" id="CHEBI:29034"/>
        <label>1</label>
    </ligand>
</feature>
<dbReference type="Gene3D" id="3.40.190.10">
    <property type="entry name" value="Periplasmic binding protein-like II"/>
    <property type="match status" value="4"/>
</dbReference>
<feature type="disulfide bond" evidence="6">
    <location>
        <begin position="554"/>
        <end position="570"/>
    </location>
</feature>
<evidence type="ECO:0000256" key="4">
    <source>
        <dbReference type="PIRSR" id="PIRSR002549-2"/>
    </source>
</evidence>
<keyword evidence="3 5" id="KW-0408">Iron</keyword>
<reference evidence="8" key="1">
    <citation type="thesis" date="2020" institute="ProQuest LLC" country="789 East Eisenhower Parkway, Ann Arbor, MI, USA">
        <title>Comparative Genomics and Chromosome Evolution.</title>
        <authorList>
            <person name="Mudd A.B."/>
        </authorList>
    </citation>
    <scope>NUCLEOTIDE SEQUENCE</scope>
    <source>
        <strain evidence="8">1538</strain>
        <tissue evidence="8">Blood</tissue>
    </source>
</reference>
<organism evidence="8 9">
    <name type="scientific">Pyxicephalus adspersus</name>
    <name type="common">African bullfrog</name>
    <dbReference type="NCBI Taxonomy" id="30357"/>
    <lineage>
        <taxon>Eukaryota</taxon>
        <taxon>Metazoa</taxon>
        <taxon>Chordata</taxon>
        <taxon>Craniata</taxon>
        <taxon>Vertebrata</taxon>
        <taxon>Euteleostomi</taxon>
        <taxon>Amphibia</taxon>
        <taxon>Batrachia</taxon>
        <taxon>Anura</taxon>
        <taxon>Neobatrachia</taxon>
        <taxon>Ranoidea</taxon>
        <taxon>Pyxicephalidae</taxon>
        <taxon>Pyxicephalinae</taxon>
        <taxon>Pyxicephalus</taxon>
    </lineage>
</organism>
<feature type="disulfide bond" evidence="6">
    <location>
        <begin position="216"/>
        <end position="233"/>
    </location>
</feature>
<feature type="disulfide bond" evidence="6">
    <location>
        <begin position="407"/>
        <end position="421"/>
    </location>
</feature>
<dbReference type="EMBL" id="DYDO01000006">
    <property type="protein sequence ID" value="DBA22998.1"/>
    <property type="molecule type" value="Genomic_DNA"/>
</dbReference>
<feature type="disulfide bond" evidence="6">
    <location>
        <begin position="531"/>
        <end position="735"/>
    </location>
</feature>
<dbReference type="PANTHER" id="PTHR11485:SF28">
    <property type="entry name" value="OVOTRANSFERRIN"/>
    <property type="match status" value="1"/>
</dbReference>
<evidence type="ECO:0000256" key="2">
    <source>
        <dbReference type="ARBA" id="ARBA00023157"/>
    </source>
</evidence>
<keyword evidence="3" id="KW-0813">Transport</keyword>
<feature type="disulfide bond" evidence="6">
    <location>
        <begin position="503"/>
        <end position="587"/>
    </location>
</feature>
<dbReference type="GO" id="GO:0046872">
    <property type="term" value="F:metal ion binding"/>
    <property type="evidence" value="ECO:0007669"/>
    <property type="project" value="UniProtKB-KW"/>
</dbReference>
<keyword evidence="2 6" id="KW-1015">Disulfide bond</keyword>
<feature type="disulfide bond" evidence="6">
    <location>
        <begin position="281"/>
        <end position="295"/>
    </location>
</feature>
<evidence type="ECO:0000313" key="9">
    <source>
        <dbReference type="Proteomes" id="UP001181693"/>
    </source>
</evidence>
<dbReference type="PRINTS" id="PR00422">
    <property type="entry name" value="TRANSFERRIN"/>
</dbReference>
<proteinExistence type="inferred from homology"/>
<feature type="binding site" evidence="4">
    <location>
        <position position="512"/>
    </location>
    <ligand>
        <name>hydrogencarbonate</name>
        <dbReference type="ChEBI" id="CHEBI:17544"/>
        <label>1</label>
    </ligand>
</feature>
<keyword evidence="3 5" id="KW-0479">Metal-binding</keyword>
<evidence type="ECO:0000259" key="7">
    <source>
        <dbReference type="PROSITE" id="PS51408"/>
    </source>
</evidence>
<keyword evidence="1" id="KW-0677">Repeat</keyword>
<dbReference type="InterPro" id="IPR016357">
    <property type="entry name" value="Transferrin"/>
</dbReference>
<feature type="domain" description="Transferrin-like" evidence="7">
    <location>
        <begin position="394"/>
        <end position="728"/>
    </location>
</feature>
<dbReference type="GO" id="GO:0055037">
    <property type="term" value="C:recycling endosome"/>
    <property type="evidence" value="ECO:0007669"/>
    <property type="project" value="TreeGrafter"/>
</dbReference>
<feature type="binding site" evidence="4">
    <location>
        <position position="170"/>
    </location>
    <ligand>
        <name>hydrogencarbonate</name>
        <dbReference type="ChEBI" id="CHEBI:17544"/>
        <label>1</label>
    </ligand>
</feature>